<evidence type="ECO:0000256" key="1">
    <source>
        <dbReference type="SAM" id="SignalP"/>
    </source>
</evidence>
<keyword evidence="1" id="KW-0732">Signal</keyword>
<evidence type="ECO:0000313" key="3">
    <source>
        <dbReference type="Proteomes" id="UP001177769"/>
    </source>
</evidence>
<feature type="signal peptide" evidence="1">
    <location>
        <begin position="1"/>
        <end position="28"/>
    </location>
</feature>
<dbReference type="SUPFAM" id="SSF51182">
    <property type="entry name" value="RmlC-like cupins"/>
    <property type="match status" value="1"/>
</dbReference>
<dbReference type="Proteomes" id="UP001177769">
    <property type="component" value="Chromosome"/>
</dbReference>
<dbReference type="EMBL" id="CP116346">
    <property type="protein sequence ID" value="WIT13240.1"/>
    <property type="molecule type" value="Genomic_DNA"/>
</dbReference>
<reference evidence="2" key="1">
    <citation type="submission" date="2023-01" db="EMBL/GenBank/DDBJ databases">
        <title>Whole genome sequence of Paucibacter sp. S2-9 isolated from pond sediment.</title>
        <authorList>
            <person name="Jung J.Y."/>
        </authorList>
    </citation>
    <scope>NUCLEOTIDE SEQUENCE</scope>
    <source>
        <strain evidence="2">S2-9</strain>
    </source>
</reference>
<dbReference type="AlphaFoldDB" id="A0AA95NFC2"/>
<keyword evidence="3" id="KW-1185">Reference proteome</keyword>
<feature type="chain" id="PRO_5041716110" description="Cupin domain-containing protein" evidence="1">
    <location>
        <begin position="29"/>
        <end position="129"/>
    </location>
</feature>
<sequence>MLPKAILPALPACSLVAGLLCAAAAATAQPLPRSHIASPEVYTVIAENEQYLVIAATWKPGQKDKPHAHASSGVYVLTDCSLRYYNADGKLLAEGHPVAGRAVVQNPIAGHIVENVGNGDCKLIMFEPK</sequence>
<name>A0AA95NFC2_9BURK</name>
<gene>
    <name evidence="2" type="ORF">PFX98_06410</name>
</gene>
<dbReference type="Gene3D" id="2.60.120.10">
    <property type="entry name" value="Jelly Rolls"/>
    <property type="match status" value="1"/>
</dbReference>
<dbReference type="InterPro" id="IPR011051">
    <property type="entry name" value="RmlC_Cupin_sf"/>
</dbReference>
<protein>
    <recommendedName>
        <fullName evidence="4">Cupin domain-containing protein</fullName>
    </recommendedName>
</protein>
<organism evidence="2 3">
    <name type="scientific">Paucibacter sediminis</name>
    <dbReference type="NCBI Taxonomy" id="3019553"/>
    <lineage>
        <taxon>Bacteria</taxon>
        <taxon>Pseudomonadati</taxon>
        <taxon>Pseudomonadota</taxon>
        <taxon>Betaproteobacteria</taxon>
        <taxon>Burkholderiales</taxon>
        <taxon>Sphaerotilaceae</taxon>
        <taxon>Roseateles</taxon>
    </lineage>
</organism>
<dbReference type="KEGG" id="pais:PFX98_06410"/>
<proteinExistence type="predicted"/>
<dbReference type="RefSeq" id="WP_285234350.1">
    <property type="nucleotide sequence ID" value="NZ_CP116346.1"/>
</dbReference>
<evidence type="ECO:0008006" key="4">
    <source>
        <dbReference type="Google" id="ProtNLM"/>
    </source>
</evidence>
<accession>A0AA95NFC2</accession>
<evidence type="ECO:0000313" key="2">
    <source>
        <dbReference type="EMBL" id="WIT13240.1"/>
    </source>
</evidence>
<dbReference type="InterPro" id="IPR014710">
    <property type="entry name" value="RmlC-like_jellyroll"/>
</dbReference>